<dbReference type="OrthoDB" id="8774892at2759"/>
<sequence length="447" mass="51438">MAFGLIAISLCVAYLGYLHATVENKKDLYEAIDSEGSRYMRRKTSKSIINSGVTELRLRNGKSKINKFLRTQRKERINLNQPSLAERPRVWVGVTLGSLLVGAANTTMIRSPDLDSFVCCAVCSRVVPPPPSNATFDRIREYKPFRTRYYTHHDILEIGADIQQEHHKKKEAEIQEHIEKMKAELWSQAEMLKKEAVDKALKEAAANHSAFVQDLKQKLGEELKEEVRKAKAEMKQYMEEEQKKEAEAAEQRMAHRLQCVLMECAREKMQAVAEARKEERERALQEAAIQHRKNIQQLKEESMLAEEQYRKIIEQLNKEKSHEINAALRLAQKENQTETEKQLREAETLRLDELEKVTIARKAAEGQVKTLTQKLKEMTDWKDSLETEIQEIRQAFQKYIDATFPNLSPGQADFILPVQYIRVLGISRQGSAWGQDTSAVTRGKDKS</sequence>
<gene>
    <name evidence="3" type="ORF">llap_19025</name>
</gene>
<keyword evidence="1" id="KW-0175">Coiled coil</keyword>
<reference evidence="4" key="2">
    <citation type="submission" date="2017-12" db="EMBL/GenBank/DDBJ databases">
        <title>Genome sequence of the Bar-tailed Godwit (Limosa lapponica baueri).</title>
        <authorList>
            <person name="Lima N.C.B."/>
            <person name="Parody-Merino A.M."/>
            <person name="Battley P.F."/>
            <person name="Fidler A.E."/>
            <person name="Prosdocimi F."/>
        </authorList>
    </citation>
    <scope>NUCLEOTIDE SEQUENCE [LARGE SCALE GENOMIC DNA]</scope>
</reference>
<dbReference type="InterPro" id="IPR038927">
    <property type="entry name" value="C6orf163"/>
</dbReference>
<dbReference type="InterPro" id="IPR026686">
    <property type="entry name" value="UPF0708"/>
</dbReference>
<dbReference type="AlphaFoldDB" id="A0A2I0TA44"/>
<name>A0A2I0TA44_LIMLA</name>
<feature type="chain" id="PRO_5014112558" evidence="2">
    <location>
        <begin position="21"/>
        <end position="447"/>
    </location>
</feature>
<evidence type="ECO:0000313" key="3">
    <source>
        <dbReference type="EMBL" id="PKU30671.1"/>
    </source>
</evidence>
<keyword evidence="4" id="KW-1185">Reference proteome</keyword>
<dbReference type="Pfam" id="PF14937">
    <property type="entry name" value="DUF4500"/>
    <property type="match status" value="1"/>
</dbReference>
<organism evidence="3 4">
    <name type="scientific">Limosa lapponica baueri</name>
    <dbReference type="NCBI Taxonomy" id="1758121"/>
    <lineage>
        <taxon>Eukaryota</taxon>
        <taxon>Metazoa</taxon>
        <taxon>Chordata</taxon>
        <taxon>Craniata</taxon>
        <taxon>Vertebrata</taxon>
        <taxon>Euteleostomi</taxon>
        <taxon>Archelosauria</taxon>
        <taxon>Archosauria</taxon>
        <taxon>Dinosauria</taxon>
        <taxon>Saurischia</taxon>
        <taxon>Theropoda</taxon>
        <taxon>Coelurosauria</taxon>
        <taxon>Aves</taxon>
        <taxon>Neognathae</taxon>
        <taxon>Neoaves</taxon>
        <taxon>Charadriiformes</taxon>
        <taxon>Scolopacidae</taxon>
        <taxon>Limosa</taxon>
    </lineage>
</organism>
<dbReference type="EMBL" id="KZ514205">
    <property type="protein sequence ID" value="PKU30671.1"/>
    <property type="molecule type" value="Genomic_DNA"/>
</dbReference>
<proteinExistence type="predicted"/>
<keyword evidence="2" id="KW-0732">Signal</keyword>
<reference evidence="4" key="1">
    <citation type="submission" date="2017-11" db="EMBL/GenBank/DDBJ databases">
        <authorList>
            <person name="Lima N.C."/>
            <person name="Parody-Merino A.M."/>
            <person name="Battley P.F."/>
            <person name="Fidler A.E."/>
            <person name="Prosdocimi F."/>
        </authorList>
    </citation>
    <scope>NUCLEOTIDE SEQUENCE [LARGE SCALE GENOMIC DNA]</scope>
</reference>
<dbReference type="PANTHER" id="PTHR34645">
    <property type="entry name" value="SIMILAR TO HYPOTHETICAL PROTEIN"/>
    <property type="match status" value="1"/>
</dbReference>
<protein>
    <submittedName>
        <fullName evidence="3">Uncharacterized protein</fullName>
    </submittedName>
</protein>
<evidence type="ECO:0000313" key="4">
    <source>
        <dbReference type="Proteomes" id="UP000233556"/>
    </source>
</evidence>
<dbReference type="PANTHER" id="PTHR34645:SF1">
    <property type="entry name" value="GENE 136-RELATED"/>
    <property type="match status" value="1"/>
</dbReference>
<evidence type="ECO:0000256" key="1">
    <source>
        <dbReference type="SAM" id="Coils"/>
    </source>
</evidence>
<feature type="coiled-coil region" evidence="1">
    <location>
        <begin position="354"/>
        <end position="402"/>
    </location>
</feature>
<accession>A0A2I0TA44</accession>
<evidence type="ECO:0000256" key="2">
    <source>
        <dbReference type="SAM" id="SignalP"/>
    </source>
</evidence>
<feature type="signal peptide" evidence="2">
    <location>
        <begin position="1"/>
        <end position="20"/>
    </location>
</feature>
<feature type="coiled-coil region" evidence="1">
    <location>
        <begin position="216"/>
        <end position="319"/>
    </location>
</feature>
<dbReference type="Proteomes" id="UP000233556">
    <property type="component" value="Unassembled WGS sequence"/>
</dbReference>